<keyword evidence="1" id="KW-1133">Transmembrane helix</keyword>
<dbReference type="OMA" id="QRGFYKM"/>
<dbReference type="InParanoid" id="H2YQW7"/>
<reference evidence="3" key="1">
    <citation type="submission" date="2003-08" db="EMBL/GenBank/DDBJ databases">
        <authorList>
            <person name="Birren B."/>
            <person name="Nusbaum C."/>
            <person name="Abebe A."/>
            <person name="Abouelleil A."/>
            <person name="Adekoya E."/>
            <person name="Ait-zahra M."/>
            <person name="Allen N."/>
            <person name="Allen T."/>
            <person name="An P."/>
            <person name="Anderson M."/>
            <person name="Anderson S."/>
            <person name="Arachchi H."/>
            <person name="Armbruster J."/>
            <person name="Bachantsang P."/>
            <person name="Baldwin J."/>
            <person name="Barry A."/>
            <person name="Bayul T."/>
            <person name="Blitshsteyn B."/>
            <person name="Bloom T."/>
            <person name="Blye J."/>
            <person name="Boguslavskiy L."/>
            <person name="Borowsky M."/>
            <person name="Boukhgalter B."/>
            <person name="Brunache A."/>
            <person name="Butler J."/>
            <person name="Calixte N."/>
            <person name="Calvo S."/>
            <person name="Camarata J."/>
            <person name="Campo K."/>
            <person name="Chang J."/>
            <person name="Cheshatsang Y."/>
            <person name="Citroen M."/>
            <person name="Collymore A."/>
            <person name="Considine T."/>
            <person name="Cook A."/>
            <person name="Cooke P."/>
            <person name="Corum B."/>
            <person name="Cuomo C."/>
            <person name="David R."/>
            <person name="Dawoe T."/>
            <person name="Degray S."/>
            <person name="Dodge S."/>
            <person name="Dooley K."/>
            <person name="Dorje P."/>
            <person name="Dorjee K."/>
            <person name="Dorris L."/>
            <person name="Duffey N."/>
            <person name="Dupes A."/>
            <person name="Elkins T."/>
            <person name="Engels R."/>
            <person name="Erickson J."/>
            <person name="Farina A."/>
            <person name="Faro S."/>
            <person name="Ferreira P."/>
            <person name="Fischer H."/>
            <person name="Fitzgerald M."/>
            <person name="Foley K."/>
            <person name="Gage D."/>
            <person name="Galagan J."/>
            <person name="Gearin G."/>
            <person name="Gnerre S."/>
            <person name="Gnirke A."/>
            <person name="Goyette A."/>
            <person name="Graham J."/>
            <person name="Grandbois E."/>
            <person name="Gyaltsen K."/>
            <person name="Hafez N."/>
            <person name="Hagopian D."/>
            <person name="Hagos B."/>
            <person name="Hall J."/>
            <person name="Hatcher B."/>
            <person name="Heller A."/>
            <person name="Higgins H."/>
            <person name="Honan T."/>
            <person name="Horn A."/>
            <person name="Houde N."/>
            <person name="Hughes L."/>
            <person name="Hulme W."/>
            <person name="Husby E."/>
            <person name="Iliev I."/>
            <person name="Jaffe D."/>
            <person name="Jones C."/>
            <person name="Kamal M."/>
            <person name="Kamat A."/>
            <person name="Kamvysselis M."/>
            <person name="Karlsson E."/>
            <person name="Kells C."/>
            <person name="Kieu A."/>
            <person name="Kisner P."/>
            <person name="Kodira C."/>
            <person name="Kulbokas E."/>
            <person name="Labutti K."/>
            <person name="Lama D."/>
            <person name="Landers T."/>
            <person name="Leger J."/>
            <person name="Levine S."/>
            <person name="Lewis D."/>
            <person name="Lewis T."/>
            <person name="Lindblad-toh K."/>
            <person name="Liu X."/>
            <person name="Lokyitsang T."/>
            <person name="Lokyitsang Y."/>
            <person name="Lucien O."/>
            <person name="Lui A."/>
            <person name="Ma L.J."/>
            <person name="Mabbitt R."/>
            <person name="Macdonald J."/>
            <person name="Maclean C."/>
            <person name="Major J."/>
            <person name="Manning J."/>
            <person name="Marabella R."/>
            <person name="Maru K."/>
            <person name="Matthews C."/>
            <person name="Mauceli E."/>
            <person name="Mccarthy M."/>
            <person name="Mcdonough S."/>
            <person name="Mcghee T."/>
            <person name="Meldrim J."/>
            <person name="Meneus L."/>
            <person name="Mesirov J."/>
            <person name="Mihalev A."/>
            <person name="Mihova T."/>
            <person name="Mikkelsen T."/>
            <person name="Mlenga V."/>
            <person name="Moru K."/>
            <person name="Mozes J."/>
            <person name="Mulrain L."/>
            <person name="Munson G."/>
            <person name="Naylor J."/>
            <person name="Newes C."/>
            <person name="Nguyen C."/>
            <person name="Nguyen N."/>
            <person name="Nguyen T."/>
            <person name="Nicol R."/>
            <person name="Nielsen C."/>
            <person name="Nizzari M."/>
            <person name="Norbu C."/>
            <person name="Norbu N."/>
            <person name="O'donnell P."/>
            <person name="Okoawo O."/>
            <person name="O'leary S."/>
            <person name="Omotosho B."/>
            <person name="O'neill K."/>
            <person name="Osman S."/>
            <person name="Parker S."/>
            <person name="Perrin D."/>
            <person name="Phunkhang P."/>
            <person name="Piqani B."/>
            <person name="Purcell S."/>
            <person name="Rachupka T."/>
            <person name="Ramasamy U."/>
            <person name="Rameau R."/>
            <person name="Ray V."/>
            <person name="Raymond C."/>
            <person name="Retta R."/>
            <person name="Richardson S."/>
            <person name="Rise C."/>
            <person name="Rodriguez J."/>
            <person name="Rogers J."/>
            <person name="Rogov P."/>
            <person name="Rutman M."/>
            <person name="Schupbach R."/>
            <person name="Seaman C."/>
            <person name="Settipalli S."/>
            <person name="Sharpe T."/>
            <person name="Sheridan J."/>
            <person name="Sherpa N."/>
            <person name="Shi J."/>
            <person name="Smirnov S."/>
            <person name="Smith C."/>
            <person name="Sougnez C."/>
            <person name="Spencer B."/>
            <person name="Stalker J."/>
            <person name="Stange-thomann N."/>
            <person name="Stavropoulos S."/>
            <person name="Stetson K."/>
            <person name="Stone C."/>
            <person name="Stone S."/>
            <person name="Stubbs M."/>
            <person name="Talamas J."/>
            <person name="Tchuinga P."/>
            <person name="Tenzing P."/>
            <person name="Tesfaye S."/>
            <person name="Theodore J."/>
            <person name="Thoulutsang Y."/>
            <person name="Topham K."/>
            <person name="Towey S."/>
            <person name="Tsamla T."/>
            <person name="Tsomo N."/>
            <person name="Vallee D."/>
            <person name="Vassiliev H."/>
            <person name="Venkataraman V."/>
            <person name="Vinson J."/>
            <person name="Vo A."/>
            <person name="Wade C."/>
            <person name="Wang S."/>
            <person name="Wangchuk T."/>
            <person name="Wangdi T."/>
            <person name="Whittaker C."/>
            <person name="Wilkinson J."/>
            <person name="Wu Y."/>
            <person name="Wyman D."/>
            <person name="Yadav S."/>
            <person name="Yang S."/>
            <person name="Yang X."/>
            <person name="Yeager S."/>
            <person name="Yee E."/>
            <person name="Young G."/>
            <person name="Zainoun J."/>
            <person name="Zembeck L."/>
            <person name="Zimmer A."/>
            <person name="Zody M."/>
            <person name="Lander E."/>
        </authorList>
    </citation>
    <scope>NUCLEOTIDE SEQUENCE [LARGE SCALE GENOMIC DNA]</scope>
</reference>
<accession>H2YQW7</accession>
<dbReference type="Proteomes" id="UP000007875">
    <property type="component" value="Unassembled WGS sequence"/>
</dbReference>
<feature type="transmembrane region" description="Helical" evidence="1">
    <location>
        <begin position="235"/>
        <end position="255"/>
    </location>
</feature>
<name>H2YQW7_CIOSA</name>
<dbReference type="Ensembl" id="ENSCSAVT00000007827.1">
    <property type="protein sequence ID" value="ENSCSAVP00000007727.1"/>
    <property type="gene ID" value="ENSCSAVG00000004618.1"/>
</dbReference>
<feature type="transmembrane region" description="Helical" evidence="1">
    <location>
        <begin position="60"/>
        <end position="81"/>
    </location>
</feature>
<proteinExistence type="predicted"/>
<organism evidence="2 3">
    <name type="scientific">Ciona savignyi</name>
    <name type="common">Pacific transparent sea squirt</name>
    <dbReference type="NCBI Taxonomy" id="51511"/>
    <lineage>
        <taxon>Eukaryota</taxon>
        <taxon>Metazoa</taxon>
        <taxon>Chordata</taxon>
        <taxon>Tunicata</taxon>
        <taxon>Ascidiacea</taxon>
        <taxon>Phlebobranchia</taxon>
        <taxon>Cionidae</taxon>
        <taxon>Ciona</taxon>
    </lineage>
</organism>
<keyword evidence="1" id="KW-0472">Membrane</keyword>
<sequence length="294" mass="33145">PPLITIMNNSSAVSSATDLEYYQGQRIAALVIAILVSCAGSYIFIVLTVFEVLVDRPADFMRWLCLAASFLLLWRVAAEFVEIRHGEDSRLVCRHGREFKTLLQSVIISCIYLVLWIRQRGFYKMEALARLSNPIIRGLSFSVVIIMAITSVSTVVLYFVSRAYTNSARGCVVEWSTIWKLLPGIIYFVSTFLFQIILLGLMINPIYQHIRTLNTTGISFNRSEPSKEIILVKRVTTATAIAITTDIICGIVSVFVLTNTYGSSRQLVYDIDMLVSLIVVICSFSDWRTRLVPF</sequence>
<keyword evidence="1" id="KW-0812">Transmembrane</keyword>
<feature type="transmembrane region" description="Helical" evidence="1">
    <location>
        <begin position="101"/>
        <end position="117"/>
    </location>
</feature>
<reference evidence="2" key="2">
    <citation type="submission" date="2025-08" db="UniProtKB">
        <authorList>
            <consortium name="Ensembl"/>
        </authorList>
    </citation>
    <scope>IDENTIFICATION</scope>
</reference>
<feature type="transmembrane region" description="Helical" evidence="1">
    <location>
        <begin position="181"/>
        <end position="203"/>
    </location>
</feature>
<evidence type="ECO:0008006" key="4">
    <source>
        <dbReference type="Google" id="ProtNLM"/>
    </source>
</evidence>
<dbReference type="HOGENOM" id="CLU_1036351_0_0_1"/>
<evidence type="ECO:0000313" key="2">
    <source>
        <dbReference type="Ensembl" id="ENSCSAVP00000007727.1"/>
    </source>
</evidence>
<dbReference type="AlphaFoldDB" id="H2YQW7"/>
<dbReference type="GeneTree" id="ENSGT00660000096124"/>
<keyword evidence="3" id="KW-1185">Reference proteome</keyword>
<feature type="transmembrane region" description="Helical" evidence="1">
    <location>
        <begin position="138"/>
        <end position="161"/>
    </location>
</feature>
<feature type="transmembrane region" description="Helical" evidence="1">
    <location>
        <begin position="27"/>
        <end position="53"/>
    </location>
</feature>
<evidence type="ECO:0000313" key="3">
    <source>
        <dbReference type="Proteomes" id="UP000007875"/>
    </source>
</evidence>
<evidence type="ECO:0000256" key="1">
    <source>
        <dbReference type="SAM" id="Phobius"/>
    </source>
</evidence>
<reference evidence="2" key="3">
    <citation type="submission" date="2025-09" db="UniProtKB">
        <authorList>
            <consortium name="Ensembl"/>
        </authorList>
    </citation>
    <scope>IDENTIFICATION</scope>
</reference>
<protein>
    <recommendedName>
        <fullName evidence="4">G-protein coupled receptors family 3 profile domain-containing protein</fullName>
    </recommendedName>
</protein>